<dbReference type="InterPro" id="IPR013105">
    <property type="entry name" value="TPR_2"/>
</dbReference>
<feature type="repeat" description="TPR" evidence="3">
    <location>
        <begin position="749"/>
        <end position="782"/>
    </location>
</feature>
<feature type="repeat" description="TPR" evidence="3">
    <location>
        <begin position="545"/>
        <end position="578"/>
    </location>
</feature>
<evidence type="ECO:0000313" key="7">
    <source>
        <dbReference type="Proteomes" id="UP001164439"/>
    </source>
</evidence>
<gene>
    <name evidence="6" type="ORF">STRCI_007330</name>
</gene>
<reference evidence="6" key="1">
    <citation type="submission" date="2022-12" db="EMBL/GenBank/DDBJ databases">
        <authorList>
            <person name="Ruckert C."/>
            <person name="Busche T."/>
            <person name="Kalinowski J."/>
            <person name="Wittmann C."/>
        </authorList>
    </citation>
    <scope>NUCLEOTIDE SEQUENCE</scope>
    <source>
        <strain evidence="6">DSM 40467</strain>
    </source>
</reference>
<keyword evidence="2 3" id="KW-0802">TPR repeat</keyword>
<dbReference type="PROSITE" id="PS50005">
    <property type="entry name" value="TPR"/>
    <property type="match status" value="7"/>
</dbReference>
<sequence length="1064" mass="116770">MAGSGRRGSSRGELIRQRAQAQFVGRRAQLALFAENLEKDPAADDDPAEFLFHVRGLGGVGKSTLLRQWQETARRAGAVTATVDETDVHGVAQALLELCRQLAEQTGPLKDFDRAAEQYRREQEAATGPLVADGPPAADAPASVSSRLLTQATLGAASLMGAGAVTAMANPDAAAQGLDRLRAGARGRGRRGRTGDAADLSQAFVAELGKLCERQPWVVLFFDTWELTGRSLDEWLRDLLGDVFGPLPQNVMVVMAGRDELAERDWALLRAQVAEVPLEVFTEAETRALLAARGVTEPEVVDAVIQLSMGLPLLVQLLARARPENAEHLADGDVVDRAVERFVQWVEDPRQRETILACALVPRLNEDVFAAAVPEEAGDLWEWLCRQPFVSGRGDFKQYHAVVRASIVRQRRIRSPQSWTTAHLRLAETHAGWRAEAERELPEADRWGDTAWRRHLMDETFHLLCARPGTQLTAALECVARSAAQGTAVVRQWIDALAQAADDTGDRTLLAWAERLQDTVSGDEPEVAPLTALLAYGPLGAAARSRAHAYRGWYLYHADRSEEAMADLNRAVALDPDNSRAHAYRGDAHLQVGHYEEAITDLTAALELAPEYSWARAQRGSAHRQAGHLEPAVADFTAALDRHPDRVYVLSSRGQTHRQAGRYEEAISDLTAALDIRPEYAWGLAQRGETHREAGRHDEAVADLTAALGHDPDFAWALTARGTALRQAGRGDEAMADQNAALRLAPDSAWALAERGELHREAGRHDEAVADLTAALELSPRYAWALGSRGQAHKGAGRFDEAVVDLTAALDHDVTLDWARATLADIHHRAGRSRETLDVIATIMERQPASPAPVAVRGFVHRMHGRYAQAVADYQSALDHPDDSVRAWVLRDRGECHRQTGRLAEAVEDFTARLNLVPDDVWCRKLRGVAYRQAGRFAEAREDLEHALAADPDSPDVVFENVMLDTVTSGPAECREQWTELLTAPEAAPASTSVRYFALFRVLVLEPHRNVTEAAEAFLATVIHHDAVIDVLRCLDELSRLDDPLALRARACRRVIAERTRAGD</sequence>
<evidence type="ECO:0000313" key="6">
    <source>
        <dbReference type="EMBL" id="WAZ25808.1"/>
    </source>
</evidence>
<organism evidence="6 7">
    <name type="scientific">Streptomyces cinnabarinus</name>
    <dbReference type="NCBI Taxonomy" id="67287"/>
    <lineage>
        <taxon>Bacteria</taxon>
        <taxon>Bacillati</taxon>
        <taxon>Actinomycetota</taxon>
        <taxon>Actinomycetes</taxon>
        <taxon>Kitasatosporales</taxon>
        <taxon>Streptomycetaceae</taxon>
        <taxon>Streptomyces</taxon>
    </lineage>
</organism>
<feature type="repeat" description="TPR" evidence="3">
    <location>
        <begin position="613"/>
        <end position="646"/>
    </location>
</feature>
<dbReference type="Pfam" id="PF07719">
    <property type="entry name" value="TPR_2"/>
    <property type="match status" value="2"/>
</dbReference>
<keyword evidence="1" id="KW-0677">Repeat</keyword>
<feature type="compositionally biased region" description="Low complexity" evidence="4">
    <location>
        <begin position="125"/>
        <end position="139"/>
    </location>
</feature>
<evidence type="ECO:0000256" key="1">
    <source>
        <dbReference type="ARBA" id="ARBA00022737"/>
    </source>
</evidence>
<dbReference type="RefSeq" id="WP_269663290.1">
    <property type="nucleotide sequence ID" value="NZ_CP114413.1"/>
</dbReference>
<feature type="repeat" description="TPR" evidence="3">
    <location>
        <begin position="647"/>
        <end position="680"/>
    </location>
</feature>
<dbReference type="SUPFAM" id="SSF52540">
    <property type="entry name" value="P-loop containing nucleoside triphosphate hydrolases"/>
    <property type="match status" value="1"/>
</dbReference>
<evidence type="ECO:0000256" key="4">
    <source>
        <dbReference type="SAM" id="MobiDB-lite"/>
    </source>
</evidence>
<evidence type="ECO:0000256" key="2">
    <source>
        <dbReference type="ARBA" id="ARBA00022803"/>
    </source>
</evidence>
<dbReference type="PANTHER" id="PTHR44858">
    <property type="entry name" value="TETRATRICOPEPTIDE REPEAT PROTEIN 6"/>
    <property type="match status" value="1"/>
</dbReference>
<accession>A0ABY7KP51</accession>
<feature type="repeat" description="TPR" evidence="3">
    <location>
        <begin position="921"/>
        <end position="954"/>
    </location>
</feature>
<dbReference type="InterPro" id="IPR050498">
    <property type="entry name" value="Ycf3"/>
</dbReference>
<dbReference type="InterPro" id="IPR027417">
    <property type="entry name" value="P-loop_NTPase"/>
</dbReference>
<feature type="repeat" description="TPR" evidence="3">
    <location>
        <begin position="579"/>
        <end position="612"/>
    </location>
</feature>
<dbReference type="Gene3D" id="1.25.40.10">
    <property type="entry name" value="Tetratricopeptide repeat domain"/>
    <property type="match status" value="4"/>
</dbReference>
<dbReference type="PANTHER" id="PTHR44858:SF1">
    <property type="entry name" value="UDP-N-ACETYLGLUCOSAMINE--PEPTIDE N-ACETYLGLUCOSAMINYLTRANSFERASE SPINDLY-RELATED"/>
    <property type="match status" value="1"/>
</dbReference>
<dbReference type="SMART" id="SM00028">
    <property type="entry name" value="TPR"/>
    <property type="match status" value="11"/>
</dbReference>
<feature type="repeat" description="TPR" evidence="3">
    <location>
        <begin position="887"/>
        <end position="920"/>
    </location>
</feature>
<dbReference type="Gene3D" id="3.40.50.300">
    <property type="entry name" value="P-loop containing nucleotide triphosphate hydrolases"/>
    <property type="match status" value="1"/>
</dbReference>
<feature type="domain" description="Orc1-like AAA ATPase" evidence="5">
    <location>
        <begin position="22"/>
        <end position="240"/>
    </location>
</feature>
<proteinExistence type="predicted"/>
<dbReference type="InterPro" id="IPR011990">
    <property type="entry name" value="TPR-like_helical_dom_sf"/>
</dbReference>
<protein>
    <submittedName>
        <fullName evidence="6">Tetratricopeptide repeat protein</fullName>
    </submittedName>
</protein>
<keyword evidence="7" id="KW-1185">Reference proteome</keyword>
<dbReference type="SUPFAM" id="SSF48452">
    <property type="entry name" value="TPR-like"/>
    <property type="match status" value="3"/>
</dbReference>
<dbReference type="InterPro" id="IPR019734">
    <property type="entry name" value="TPR_rpt"/>
</dbReference>
<evidence type="ECO:0000259" key="5">
    <source>
        <dbReference type="Pfam" id="PF13191"/>
    </source>
</evidence>
<feature type="region of interest" description="Disordered" evidence="4">
    <location>
        <begin position="119"/>
        <end position="139"/>
    </location>
</feature>
<dbReference type="Pfam" id="PF13432">
    <property type="entry name" value="TPR_16"/>
    <property type="match status" value="4"/>
</dbReference>
<dbReference type="Pfam" id="PF13191">
    <property type="entry name" value="AAA_16"/>
    <property type="match status" value="1"/>
</dbReference>
<dbReference type="EMBL" id="CP114413">
    <property type="protein sequence ID" value="WAZ25808.1"/>
    <property type="molecule type" value="Genomic_DNA"/>
</dbReference>
<evidence type="ECO:0000256" key="3">
    <source>
        <dbReference type="PROSITE-ProRule" id="PRU00339"/>
    </source>
</evidence>
<name>A0ABY7KP51_9ACTN</name>
<dbReference type="InterPro" id="IPR041664">
    <property type="entry name" value="AAA_16"/>
</dbReference>
<dbReference type="Proteomes" id="UP001164439">
    <property type="component" value="Chromosome"/>
</dbReference>